<comment type="similarity">
    <text evidence="1 8">Belongs to the glycosyl hydrolase 43 family.</text>
</comment>
<keyword evidence="2 9" id="KW-0732">Signal</keyword>
<feature type="domain" description="CBM6" evidence="10">
    <location>
        <begin position="334"/>
        <end position="458"/>
    </location>
</feature>
<evidence type="ECO:0000256" key="1">
    <source>
        <dbReference type="ARBA" id="ARBA00009865"/>
    </source>
</evidence>
<dbReference type="Pfam" id="PF03422">
    <property type="entry name" value="CBM_6"/>
    <property type="match status" value="1"/>
</dbReference>
<dbReference type="CDD" id="cd04084">
    <property type="entry name" value="CBM6_xylanase-like"/>
    <property type="match status" value="1"/>
</dbReference>
<evidence type="ECO:0000256" key="5">
    <source>
        <dbReference type="ARBA" id="ARBA00023295"/>
    </source>
</evidence>
<dbReference type="CDD" id="cd18618">
    <property type="entry name" value="GH43_Xsa43E-like"/>
    <property type="match status" value="1"/>
</dbReference>
<dbReference type="InterPro" id="IPR052176">
    <property type="entry name" value="Glycosyl_Hydrlase_43_Enz"/>
</dbReference>
<evidence type="ECO:0000313" key="11">
    <source>
        <dbReference type="EMBL" id="OSS45352.1"/>
    </source>
</evidence>
<evidence type="ECO:0000313" key="12">
    <source>
        <dbReference type="Proteomes" id="UP000193240"/>
    </source>
</evidence>
<reference evidence="11 12" key="1">
    <citation type="journal article" date="2017" name="Genome Announc.">
        <title>Genome sequence of the saprophytic ascomycete Epicoccum nigrum ICMP 19927 strain isolated from New Zealand.</title>
        <authorList>
            <person name="Fokin M."/>
            <person name="Fleetwood D."/>
            <person name="Weir B.S."/>
            <person name="Villas-Boas S.G."/>
        </authorList>
    </citation>
    <scope>NUCLEOTIDE SEQUENCE [LARGE SCALE GENOMIC DNA]</scope>
    <source>
        <strain evidence="11 12">ICMP 19927</strain>
    </source>
</reference>
<accession>A0A1Y2LP91</accession>
<evidence type="ECO:0000256" key="4">
    <source>
        <dbReference type="ARBA" id="ARBA00023277"/>
    </source>
</evidence>
<dbReference type="PANTHER" id="PTHR43772:SF2">
    <property type="entry name" value="PUTATIVE (AFU_ORTHOLOGUE AFUA_2G04480)-RELATED"/>
    <property type="match status" value="1"/>
</dbReference>
<dbReference type="PROSITE" id="PS51175">
    <property type="entry name" value="CBM6"/>
    <property type="match status" value="1"/>
</dbReference>
<dbReference type="InterPro" id="IPR006584">
    <property type="entry name" value="Cellulose-bd_IV"/>
</dbReference>
<dbReference type="Pfam" id="PF04616">
    <property type="entry name" value="Glyco_hydro_43"/>
    <property type="match status" value="1"/>
</dbReference>
<sequence>MGFTAGFKAIAGFLPILLFLGTTLNLFTPARADNPVIQTIYSADPAPLIYNNTVYLFTGHDEDGSKDFDMRDWRVFSSKDMANWQDHGVMMNLATFSWASSRAWAGQVIPRNNKFYYYVPVQQRSGAMAIGVGVSDNILGPYKDALGKPLVANNEIDPTVYIDDSGQAYLYWGNPNLWYAKLNADMISISGSPVQVQLTTAGFGARRSGANARATSYEEGPWIYKRGNLWYLIYAANCCSEDIRYSTGPSITGPWTYRGVVMATAGASFTNHPAIIDFGGSSYFFYHNGALPGGSGYTRSVAVEKFNYNSDGTIPTLSMTTAGAPMVGTLNPYTRQEAETIAFSSGLKTEVASEGGLAVSFINNNDYIKVKGVAFGNGAKTFNARVSSAGSGGKIEVRLGSTSGTLVGTCTVGVTGSWTTWTTVSCPISGATGTQDLFLKFTGSGSGYLFNFNWWQFSQ</sequence>
<evidence type="ECO:0000256" key="9">
    <source>
        <dbReference type="SAM" id="SignalP"/>
    </source>
</evidence>
<evidence type="ECO:0000256" key="2">
    <source>
        <dbReference type="ARBA" id="ARBA00022729"/>
    </source>
</evidence>
<dbReference type="AlphaFoldDB" id="A0A1Y2LP91"/>
<evidence type="ECO:0000256" key="8">
    <source>
        <dbReference type="RuleBase" id="RU361187"/>
    </source>
</evidence>
<dbReference type="EMBL" id="KZ107854">
    <property type="protein sequence ID" value="OSS45352.1"/>
    <property type="molecule type" value="Genomic_DNA"/>
</dbReference>
<feature type="active site" description="Proton donor" evidence="6">
    <location>
        <position position="219"/>
    </location>
</feature>
<proteinExistence type="inferred from homology"/>
<dbReference type="GO" id="GO:0004553">
    <property type="term" value="F:hydrolase activity, hydrolyzing O-glycosyl compounds"/>
    <property type="evidence" value="ECO:0007669"/>
    <property type="project" value="InterPro"/>
</dbReference>
<feature type="active site" description="Proton acceptor" evidence="6">
    <location>
        <position position="44"/>
    </location>
</feature>
<feature type="chain" id="PRO_5013073434" description="CBM6 domain-containing protein" evidence="9">
    <location>
        <begin position="33"/>
        <end position="459"/>
    </location>
</feature>
<dbReference type="InterPro" id="IPR023296">
    <property type="entry name" value="Glyco_hydro_beta-prop_sf"/>
</dbReference>
<feature type="signal peptide" evidence="9">
    <location>
        <begin position="1"/>
        <end position="32"/>
    </location>
</feature>
<evidence type="ECO:0000259" key="10">
    <source>
        <dbReference type="PROSITE" id="PS51175"/>
    </source>
</evidence>
<dbReference type="GO" id="GO:0030246">
    <property type="term" value="F:carbohydrate binding"/>
    <property type="evidence" value="ECO:0007669"/>
    <property type="project" value="InterPro"/>
</dbReference>
<dbReference type="InterPro" id="IPR006710">
    <property type="entry name" value="Glyco_hydro_43"/>
</dbReference>
<dbReference type="SUPFAM" id="SSF75005">
    <property type="entry name" value="Arabinanase/levansucrase/invertase"/>
    <property type="match status" value="1"/>
</dbReference>
<dbReference type="SUPFAM" id="SSF49785">
    <property type="entry name" value="Galactose-binding domain-like"/>
    <property type="match status" value="1"/>
</dbReference>
<feature type="site" description="Important for catalytic activity, responsible for pKa modulation of the active site Glu and correct orientation of both the proton donor and substrate" evidence="7">
    <location>
        <position position="157"/>
    </location>
</feature>
<organism evidence="11 12">
    <name type="scientific">Epicoccum nigrum</name>
    <name type="common">Soil fungus</name>
    <name type="synonym">Epicoccum purpurascens</name>
    <dbReference type="NCBI Taxonomy" id="105696"/>
    <lineage>
        <taxon>Eukaryota</taxon>
        <taxon>Fungi</taxon>
        <taxon>Dikarya</taxon>
        <taxon>Ascomycota</taxon>
        <taxon>Pezizomycotina</taxon>
        <taxon>Dothideomycetes</taxon>
        <taxon>Pleosporomycetidae</taxon>
        <taxon>Pleosporales</taxon>
        <taxon>Pleosporineae</taxon>
        <taxon>Didymellaceae</taxon>
        <taxon>Epicoccum</taxon>
    </lineage>
</organism>
<dbReference type="InterPro" id="IPR008979">
    <property type="entry name" value="Galactose-bd-like_sf"/>
</dbReference>
<dbReference type="Gene3D" id="2.60.120.260">
    <property type="entry name" value="Galactose-binding domain-like"/>
    <property type="match status" value="1"/>
</dbReference>
<evidence type="ECO:0000256" key="6">
    <source>
        <dbReference type="PIRSR" id="PIRSR606710-1"/>
    </source>
</evidence>
<gene>
    <name evidence="11" type="ORF">B5807_10185</name>
</gene>
<evidence type="ECO:0000256" key="7">
    <source>
        <dbReference type="PIRSR" id="PIRSR606710-2"/>
    </source>
</evidence>
<dbReference type="STRING" id="105696.A0A1Y2LP91"/>
<keyword evidence="4" id="KW-0119">Carbohydrate metabolism</keyword>
<dbReference type="Gene3D" id="2.115.10.20">
    <property type="entry name" value="Glycosyl hydrolase domain, family 43"/>
    <property type="match status" value="1"/>
</dbReference>
<dbReference type="OMA" id="FNFNWWQ"/>
<dbReference type="InterPro" id="IPR005084">
    <property type="entry name" value="CBM6"/>
</dbReference>
<dbReference type="GO" id="GO:0005975">
    <property type="term" value="P:carbohydrate metabolic process"/>
    <property type="evidence" value="ECO:0007669"/>
    <property type="project" value="InterPro"/>
</dbReference>
<name>A0A1Y2LP91_EPING</name>
<dbReference type="SMART" id="SM00606">
    <property type="entry name" value="CBD_IV"/>
    <property type="match status" value="1"/>
</dbReference>
<dbReference type="InParanoid" id="A0A1Y2LP91"/>
<keyword evidence="5 8" id="KW-0326">Glycosidase</keyword>
<dbReference type="Proteomes" id="UP000193240">
    <property type="component" value="Unassembled WGS sequence"/>
</dbReference>
<keyword evidence="12" id="KW-1185">Reference proteome</keyword>
<keyword evidence="3 8" id="KW-0378">Hydrolase</keyword>
<evidence type="ECO:0000256" key="3">
    <source>
        <dbReference type="ARBA" id="ARBA00022801"/>
    </source>
</evidence>
<dbReference type="PANTHER" id="PTHR43772">
    <property type="entry name" value="ENDO-1,4-BETA-XYLANASE"/>
    <property type="match status" value="1"/>
</dbReference>
<protein>
    <recommendedName>
        <fullName evidence="10">CBM6 domain-containing protein</fullName>
    </recommendedName>
</protein>